<gene>
    <name evidence="12" type="ORF">ACEWY4_012029</name>
</gene>
<feature type="domain" description="G-protein coupled receptors family 1 profile" evidence="11">
    <location>
        <begin position="36"/>
        <end position="291"/>
    </location>
</feature>
<keyword evidence="7 9" id="KW-0675">Receptor</keyword>
<dbReference type="Proteomes" id="UP001591681">
    <property type="component" value="Unassembled WGS sequence"/>
</dbReference>
<feature type="transmembrane region" description="Helical" evidence="10">
    <location>
        <begin position="227"/>
        <end position="251"/>
    </location>
</feature>
<dbReference type="InterPro" id="IPR000276">
    <property type="entry name" value="GPCR_Rhodpsn"/>
</dbReference>
<evidence type="ECO:0000256" key="7">
    <source>
        <dbReference type="ARBA" id="ARBA00023170"/>
    </source>
</evidence>
<dbReference type="PANTHER" id="PTHR24231:SF35">
    <property type="entry name" value="P2Y PURINOCEPTOR 4-LIKE"/>
    <property type="match status" value="1"/>
</dbReference>
<feature type="transmembrane region" description="Helical" evidence="10">
    <location>
        <begin position="178"/>
        <end position="206"/>
    </location>
</feature>
<keyword evidence="5 9" id="KW-0297">G-protein coupled receptor</keyword>
<dbReference type="Pfam" id="PF00001">
    <property type="entry name" value="7tm_1"/>
    <property type="match status" value="1"/>
</dbReference>
<evidence type="ECO:0000313" key="12">
    <source>
        <dbReference type="EMBL" id="KAL2092231.1"/>
    </source>
</evidence>
<dbReference type="PANTHER" id="PTHR24231">
    <property type="entry name" value="PURINOCEPTOR-RELATED G-PROTEIN COUPLED RECEPTOR"/>
    <property type="match status" value="1"/>
</dbReference>
<sequence>MSHFNTSNNTSDCSPAVKHVSLAVCLSLVFVVGFCLNCFSLWVFCHRIRDWSSGTVLQFNLALSDGLATPATVMAAVYFAKNSWPFGRFLCQVKIVLLSAHFYGSILFLMLISIHRYVVVVHFNQSSLMKQKAFVKKLCGGIWILLLTNGIIFATLLPSSTENKHIQCLSIFQKEHTVTLFVINFVLFIVGFLLPFSVSAACYGLLARSVSQISASTVHGPAVKSKSLRMISICLLIFGLCFMPLNVSRTIGVVLKMFHLYRCDVLQRVEIVYYVSWVLGGVNCCLNPLIYFFGTSNFRKNIKKSLKHRVDETIDKRSESETVSHTSKRVVMMEMTS</sequence>
<comment type="subcellular location">
    <subcellularLocation>
        <location evidence="1">Cell membrane</location>
        <topology evidence="1">Multi-pass membrane protein</topology>
    </subcellularLocation>
</comment>
<evidence type="ECO:0000256" key="8">
    <source>
        <dbReference type="ARBA" id="ARBA00023224"/>
    </source>
</evidence>
<protein>
    <recommendedName>
        <fullName evidence="11">G-protein coupled receptors family 1 profile domain-containing protein</fullName>
    </recommendedName>
</protein>
<feature type="transmembrane region" description="Helical" evidence="10">
    <location>
        <begin position="271"/>
        <end position="294"/>
    </location>
</feature>
<keyword evidence="4 10" id="KW-1133">Transmembrane helix</keyword>
<evidence type="ECO:0000256" key="1">
    <source>
        <dbReference type="ARBA" id="ARBA00004651"/>
    </source>
</evidence>
<reference evidence="12 13" key="1">
    <citation type="submission" date="2024-09" db="EMBL/GenBank/DDBJ databases">
        <title>A chromosome-level genome assembly of Gray's grenadier anchovy, Coilia grayii.</title>
        <authorList>
            <person name="Fu Z."/>
        </authorList>
    </citation>
    <scope>NUCLEOTIDE SEQUENCE [LARGE SCALE GENOMIC DNA]</scope>
    <source>
        <strain evidence="12">G4</strain>
        <tissue evidence="12">Muscle</tissue>
    </source>
</reference>
<evidence type="ECO:0000256" key="5">
    <source>
        <dbReference type="ARBA" id="ARBA00023040"/>
    </source>
</evidence>
<proteinExistence type="inferred from homology"/>
<evidence type="ECO:0000256" key="4">
    <source>
        <dbReference type="ARBA" id="ARBA00022989"/>
    </source>
</evidence>
<feature type="transmembrane region" description="Helical" evidence="10">
    <location>
        <begin position="20"/>
        <end position="44"/>
    </location>
</feature>
<keyword evidence="13" id="KW-1185">Reference proteome</keyword>
<keyword evidence="6 10" id="KW-0472">Membrane</keyword>
<keyword evidence="8 9" id="KW-0807">Transducer</keyword>
<organism evidence="12 13">
    <name type="scientific">Coilia grayii</name>
    <name type="common">Gray's grenadier anchovy</name>
    <dbReference type="NCBI Taxonomy" id="363190"/>
    <lineage>
        <taxon>Eukaryota</taxon>
        <taxon>Metazoa</taxon>
        <taxon>Chordata</taxon>
        <taxon>Craniata</taxon>
        <taxon>Vertebrata</taxon>
        <taxon>Euteleostomi</taxon>
        <taxon>Actinopterygii</taxon>
        <taxon>Neopterygii</taxon>
        <taxon>Teleostei</taxon>
        <taxon>Clupei</taxon>
        <taxon>Clupeiformes</taxon>
        <taxon>Clupeoidei</taxon>
        <taxon>Engraulidae</taxon>
        <taxon>Coilinae</taxon>
        <taxon>Coilia</taxon>
    </lineage>
</organism>
<comment type="caution">
    <text evidence="12">The sequence shown here is derived from an EMBL/GenBank/DDBJ whole genome shotgun (WGS) entry which is preliminary data.</text>
</comment>
<dbReference type="GO" id="GO:0005886">
    <property type="term" value="C:plasma membrane"/>
    <property type="evidence" value="ECO:0007669"/>
    <property type="project" value="UniProtKB-SubCell"/>
</dbReference>
<dbReference type="PROSITE" id="PS50262">
    <property type="entry name" value="G_PROTEIN_RECEP_F1_2"/>
    <property type="match status" value="1"/>
</dbReference>
<keyword evidence="2" id="KW-1003">Cell membrane</keyword>
<evidence type="ECO:0000256" key="9">
    <source>
        <dbReference type="RuleBase" id="RU000688"/>
    </source>
</evidence>
<keyword evidence="3 9" id="KW-0812">Transmembrane</keyword>
<accession>A0ABD1JZD6</accession>
<dbReference type="PROSITE" id="PS00237">
    <property type="entry name" value="G_PROTEIN_RECEP_F1_1"/>
    <property type="match status" value="1"/>
</dbReference>
<dbReference type="InterPro" id="IPR017452">
    <property type="entry name" value="GPCR_Rhodpsn_7TM"/>
</dbReference>
<feature type="transmembrane region" description="Helical" evidence="10">
    <location>
        <begin position="100"/>
        <end position="118"/>
    </location>
</feature>
<evidence type="ECO:0000313" key="13">
    <source>
        <dbReference type="Proteomes" id="UP001591681"/>
    </source>
</evidence>
<feature type="transmembrane region" description="Helical" evidence="10">
    <location>
        <begin position="56"/>
        <end position="80"/>
    </location>
</feature>
<dbReference type="GO" id="GO:0004930">
    <property type="term" value="F:G protein-coupled receptor activity"/>
    <property type="evidence" value="ECO:0007669"/>
    <property type="project" value="UniProtKB-KW"/>
</dbReference>
<dbReference type="Gene3D" id="1.20.1070.10">
    <property type="entry name" value="Rhodopsin 7-helix transmembrane proteins"/>
    <property type="match status" value="1"/>
</dbReference>
<dbReference type="AlphaFoldDB" id="A0ABD1JZD6"/>
<evidence type="ECO:0000256" key="3">
    <source>
        <dbReference type="ARBA" id="ARBA00022692"/>
    </source>
</evidence>
<dbReference type="PRINTS" id="PR01157">
    <property type="entry name" value="P2YPURNOCPTR"/>
</dbReference>
<evidence type="ECO:0000256" key="2">
    <source>
        <dbReference type="ARBA" id="ARBA00022475"/>
    </source>
</evidence>
<feature type="transmembrane region" description="Helical" evidence="10">
    <location>
        <begin position="138"/>
        <end position="158"/>
    </location>
</feature>
<evidence type="ECO:0000259" key="11">
    <source>
        <dbReference type="PROSITE" id="PS50262"/>
    </source>
</evidence>
<dbReference type="EMBL" id="JBHFQA010000010">
    <property type="protein sequence ID" value="KAL2092231.1"/>
    <property type="molecule type" value="Genomic_DNA"/>
</dbReference>
<dbReference type="PRINTS" id="PR00237">
    <property type="entry name" value="GPCRRHODOPSN"/>
</dbReference>
<dbReference type="SUPFAM" id="SSF81321">
    <property type="entry name" value="Family A G protein-coupled receptor-like"/>
    <property type="match status" value="1"/>
</dbReference>
<name>A0ABD1JZD6_9TELE</name>
<comment type="similarity">
    <text evidence="9">Belongs to the G-protein coupled receptor 1 family.</text>
</comment>
<evidence type="ECO:0000256" key="10">
    <source>
        <dbReference type="SAM" id="Phobius"/>
    </source>
</evidence>
<evidence type="ECO:0000256" key="6">
    <source>
        <dbReference type="ARBA" id="ARBA00023136"/>
    </source>
</evidence>